<feature type="region of interest" description="Disordered" evidence="1">
    <location>
        <begin position="55"/>
        <end position="78"/>
    </location>
</feature>
<feature type="compositionally biased region" description="Polar residues" evidence="1">
    <location>
        <begin position="1"/>
        <end position="12"/>
    </location>
</feature>
<feature type="region of interest" description="Disordered" evidence="1">
    <location>
        <begin position="1"/>
        <end position="24"/>
    </location>
</feature>
<evidence type="ECO:0000313" key="3">
    <source>
        <dbReference type="Proteomes" id="UP001140560"/>
    </source>
</evidence>
<sequence length="418" mass="46132">MSDTLGSVSFTRRGSIRRPSAVRRRSNTWRAIEESWEDDVDYIYENALEADCDFEWDRASDDGADSQPGEQTDRSDTCSRIQQNAERQLLLPKGDATSQAQLTSGDFRTSLLVPSSTSVPDLVPTSAVSASTTSTGLPTPSDPFNASRFIVDEGFALSPSLLVPQEYKDTREVTYEDLLNEYDGSDRHFPMLDAAQSMTSSARSSHVRSSRRSSYDSSFMSSAQSSGLWSSPIRRSASSAGSVPDLVPSRRIRKDPSFSLVVDELSEQVASLRQYDEDKEDDDVTPPGRSLQGRTFFSSEEELPRADGPQSTIESELKTSLELARRGSQRNDRLASESERKTPQDLMRQGSQRSTRAQVGHHKQALSDGAAKLLGTASDAAETRPAKMRNRAATTNTRQPMLSLFPTPPRHTPPPNRI</sequence>
<dbReference type="EMBL" id="JAPEUY010000013">
    <property type="protein sequence ID" value="KAJ4366875.1"/>
    <property type="molecule type" value="Genomic_DNA"/>
</dbReference>
<feature type="compositionally biased region" description="Pro residues" evidence="1">
    <location>
        <begin position="406"/>
        <end position="418"/>
    </location>
</feature>
<feature type="compositionally biased region" description="Low complexity" evidence="1">
    <location>
        <begin position="215"/>
        <end position="226"/>
    </location>
</feature>
<proteinExistence type="predicted"/>
<feature type="compositionally biased region" description="Basic residues" evidence="1">
    <location>
        <begin position="14"/>
        <end position="24"/>
    </location>
</feature>
<protein>
    <submittedName>
        <fullName evidence="2">Uncharacterized protein</fullName>
    </submittedName>
</protein>
<dbReference type="Proteomes" id="UP001140560">
    <property type="component" value="Unassembled WGS sequence"/>
</dbReference>
<reference evidence="2" key="1">
    <citation type="submission" date="2022-10" db="EMBL/GenBank/DDBJ databases">
        <title>Tapping the CABI collections for fungal endophytes: first genome assemblies for Collariella, Neodidymelliopsis, Ascochyta clinopodiicola, Didymella pomorum, Didymosphaeria variabile, Neocosmospora piperis and Neocucurbitaria cava.</title>
        <authorList>
            <person name="Hill R."/>
        </authorList>
    </citation>
    <scope>NUCLEOTIDE SEQUENCE</scope>
    <source>
        <strain evidence="2">IMI 356814</strain>
    </source>
</reference>
<dbReference type="OrthoDB" id="24581at2759"/>
<evidence type="ECO:0000313" key="2">
    <source>
        <dbReference type="EMBL" id="KAJ4366875.1"/>
    </source>
</evidence>
<name>A0A9W9CJE1_9PLEO</name>
<evidence type="ECO:0000256" key="1">
    <source>
        <dbReference type="SAM" id="MobiDB-lite"/>
    </source>
</evidence>
<feature type="region of interest" description="Disordered" evidence="1">
    <location>
        <begin position="272"/>
        <end position="293"/>
    </location>
</feature>
<feature type="region of interest" description="Disordered" evidence="1">
    <location>
        <begin position="324"/>
        <end position="418"/>
    </location>
</feature>
<dbReference type="AlphaFoldDB" id="A0A9W9CJE1"/>
<gene>
    <name evidence="2" type="ORF">N0V83_007403</name>
</gene>
<organism evidence="2 3">
    <name type="scientific">Neocucurbitaria cava</name>
    <dbReference type="NCBI Taxonomy" id="798079"/>
    <lineage>
        <taxon>Eukaryota</taxon>
        <taxon>Fungi</taxon>
        <taxon>Dikarya</taxon>
        <taxon>Ascomycota</taxon>
        <taxon>Pezizomycotina</taxon>
        <taxon>Dothideomycetes</taxon>
        <taxon>Pleosporomycetidae</taxon>
        <taxon>Pleosporales</taxon>
        <taxon>Pleosporineae</taxon>
        <taxon>Cucurbitariaceae</taxon>
        <taxon>Neocucurbitaria</taxon>
    </lineage>
</organism>
<feature type="compositionally biased region" description="Basic and acidic residues" evidence="1">
    <location>
        <begin position="324"/>
        <end position="343"/>
    </location>
</feature>
<keyword evidence="3" id="KW-1185">Reference proteome</keyword>
<accession>A0A9W9CJE1</accession>
<comment type="caution">
    <text evidence="2">The sequence shown here is derived from an EMBL/GenBank/DDBJ whole genome shotgun (WGS) entry which is preliminary data.</text>
</comment>
<feature type="region of interest" description="Disordered" evidence="1">
    <location>
        <begin position="197"/>
        <end position="250"/>
    </location>
</feature>